<dbReference type="Proteomes" id="UP001180737">
    <property type="component" value="Unassembled WGS sequence"/>
</dbReference>
<organism evidence="1 2">
    <name type="scientific">Streptomyces gottesmaniae</name>
    <dbReference type="NCBI Taxonomy" id="3075518"/>
    <lineage>
        <taxon>Bacteria</taxon>
        <taxon>Bacillati</taxon>
        <taxon>Actinomycetota</taxon>
        <taxon>Actinomycetes</taxon>
        <taxon>Kitasatosporales</taxon>
        <taxon>Streptomycetaceae</taxon>
        <taxon>Streptomyces</taxon>
    </lineage>
</organism>
<accession>A0ABU2YUH0</accession>
<evidence type="ECO:0000313" key="2">
    <source>
        <dbReference type="Proteomes" id="UP001180737"/>
    </source>
</evidence>
<proteinExistence type="predicted"/>
<evidence type="ECO:0000313" key="1">
    <source>
        <dbReference type="EMBL" id="MDT0567901.1"/>
    </source>
</evidence>
<name>A0ABU2YUH0_9ACTN</name>
<gene>
    <name evidence="1" type="ORF">RM704_10535</name>
</gene>
<keyword evidence="2" id="KW-1185">Reference proteome</keyword>
<dbReference type="EMBL" id="JAVRFJ010000007">
    <property type="protein sequence ID" value="MDT0567901.1"/>
    <property type="molecule type" value="Genomic_DNA"/>
</dbReference>
<comment type="caution">
    <text evidence="1">The sequence shown here is derived from an EMBL/GenBank/DDBJ whole genome shotgun (WGS) entry which is preliminary data.</text>
</comment>
<reference evidence="1" key="1">
    <citation type="submission" date="2024-05" db="EMBL/GenBank/DDBJ databases">
        <title>30 novel species of actinomycetes from the DSMZ collection.</title>
        <authorList>
            <person name="Nouioui I."/>
        </authorList>
    </citation>
    <scope>NUCLEOTIDE SEQUENCE</scope>
    <source>
        <strain evidence="1">DSM 3412</strain>
    </source>
</reference>
<protein>
    <submittedName>
        <fullName evidence="1">Uncharacterized protein</fullName>
    </submittedName>
</protein>
<dbReference type="RefSeq" id="WP_052146366.1">
    <property type="nucleotide sequence ID" value="NZ_JAVRFJ010000007.1"/>
</dbReference>
<sequence>MADSQDMTMGYLASRLGDIYTAIALLCTSLPVKIVLPIGSVSNVEVIPAVRRVAEIVEDQPMPEEVQAELFASCVFWLAAIDLYGLLTQDFHEVRVQSALANLIMAEDSAKVVAGWIKDQLDS</sequence>